<dbReference type="Gene3D" id="3.40.50.300">
    <property type="entry name" value="P-loop containing nucleotide triphosphate hydrolases"/>
    <property type="match status" value="2"/>
</dbReference>
<evidence type="ECO:0000256" key="1">
    <source>
        <dbReference type="ARBA" id="ARBA00012552"/>
    </source>
</evidence>
<feature type="compositionally biased region" description="Basic residues" evidence="9">
    <location>
        <begin position="447"/>
        <end position="481"/>
    </location>
</feature>
<evidence type="ECO:0000313" key="13">
    <source>
        <dbReference type="EnsemblMetazoa" id="ACHR003973-PA"/>
    </source>
</evidence>
<proteinExistence type="inferred from homology"/>
<evidence type="ECO:0000256" key="6">
    <source>
        <dbReference type="ARBA" id="ARBA00047984"/>
    </source>
</evidence>
<dbReference type="SMART" id="SM00487">
    <property type="entry name" value="DEXDc"/>
    <property type="match status" value="1"/>
</dbReference>
<dbReference type="GO" id="GO:0003676">
    <property type="term" value="F:nucleic acid binding"/>
    <property type="evidence" value="ECO:0007669"/>
    <property type="project" value="InterPro"/>
</dbReference>
<dbReference type="GO" id="GO:0016787">
    <property type="term" value="F:hydrolase activity"/>
    <property type="evidence" value="ECO:0007669"/>
    <property type="project" value="UniProtKB-KW"/>
</dbReference>
<dbReference type="CDD" id="cd18787">
    <property type="entry name" value="SF2_C_DEAD"/>
    <property type="match status" value="1"/>
</dbReference>
<dbReference type="PROSITE" id="PS00039">
    <property type="entry name" value="DEAD_ATP_HELICASE"/>
    <property type="match status" value="1"/>
</dbReference>
<feature type="compositionally biased region" description="Basic and acidic residues" evidence="9">
    <location>
        <begin position="565"/>
        <end position="606"/>
    </location>
</feature>
<dbReference type="GO" id="GO:0003724">
    <property type="term" value="F:RNA helicase activity"/>
    <property type="evidence" value="ECO:0007669"/>
    <property type="project" value="UniProtKB-EC"/>
</dbReference>
<reference evidence="14" key="1">
    <citation type="submission" date="2013-03" db="EMBL/GenBank/DDBJ databases">
        <title>The Genome Sequence of Anopheles christyi ACHKN1017.</title>
        <authorList>
            <consortium name="The Broad Institute Genomics Platform"/>
            <person name="Neafsey D.E."/>
            <person name="Besansky N."/>
            <person name="Walker B."/>
            <person name="Young S.K."/>
            <person name="Zeng Q."/>
            <person name="Gargeya S."/>
            <person name="Fitzgerald M."/>
            <person name="Haas B."/>
            <person name="Abouelleil A."/>
            <person name="Allen A.W."/>
            <person name="Alvarado L."/>
            <person name="Arachchi H.M."/>
            <person name="Berlin A.M."/>
            <person name="Chapman S.B."/>
            <person name="Gainer-Dewar J."/>
            <person name="Goldberg J."/>
            <person name="Griggs A."/>
            <person name="Gujja S."/>
            <person name="Hansen M."/>
            <person name="Howarth C."/>
            <person name="Imamovic A."/>
            <person name="Ireland A."/>
            <person name="Larimer J."/>
            <person name="McCowan C."/>
            <person name="Murphy C."/>
            <person name="Pearson M."/>
            <person name="Poon T.W."/>
            <person name="Priest M."/>
            <person name="Roberts A."/>
            <person name="Saif S."/>
            <person name="Shea T."/>
            <person name="Sisk P."/>
            <person name="Sykes S."/>
            <person name="Wortman J."/>
            <person name="Nusbaum C."/>
            <person name="Birren B."/>
        </authorList>
    </citation>
    <scope>NUCLEOTIDE SEQUENCE [LARGE SCALE GENOMIC DNA]</scope>
    <source>
        <strain evidence="14">ACHKN1017</strain>
    </source>
</reference>
<evidence type="ECO:0000259" key="10">
    <source>
        <dbReference type="PROSITE" id="PS51192"/>
    </source>
</evidence>
<dbReference type="PROSITE" id="PS51195">
    <property type="entry name" value="Q_MOTIF"/>
    <property type="match status" value="1"/>
</dbReference>
<dbReference type="FunFam" id="3.40.50.300:FF:000008">
    <property type="entry name" value="ATP-dependent RNA helicase RhlB"/>
    <property type="match status" value="1"/>
</dbReference>
<dbReference type="Proteomes" id="UP000075881">
    <property type="component" value="Unassembled WGS sequence"/>
</dbReference>
<keyword evidence="5 8" id="KW-0067">ATP-binding</keyword>
<dbReference type="PROSITE" id="PS51194">
    <property type="entry name" value="HELICASE_CTER"/>
    <property type="match status" value="1"/>
</dbReference>
<evidence type="ECO:0000313" key="14">
    <source>
        <dbReference type="Proteomes" id="UP000075881"/>
    </source>
</evidence>
<evidence type="ECO:0000256" key="8">
    <source>
        <dbReference type="RuleBase" id="RU000492"/>
    </source>
</evidence>
<evidence type="ECO:0000256" key="2">
    <source>
        <dbReference type="ARBA" id="ARBA00022741"/>
    </source>
</evidence>
<dbReference type="GO" id="GO:0031047">
    <property type="term" value="P:regulatory ncRNA-mediated gene silencing"/>
    <property type="evidence" value="ECO:0007669"/>
    <property type="project" value="UniProtKB-ARBA"/>
</dbReference>
<feature type="region of interest" description="Disordered" evidence="9">
    <location>
        <begin position="445"/>
        <end position="631"/>
    </location>
</feature>
<feature type="compositionally biased region" description="Basic residues" evidence="9">
    <location>
        <begin position="525"/>
        <end position="541"/>
    </location>
</feature>
<dbReference type="Pfam" id="PF00270">
    <property type="entry name" value="DEAD"/>
    <property type="match status" value="1"/>
</dbReference>
<evidence type="ECO:0000259" key="12">
    <source>
        <dbReference type="PROSITE" id="PS51195"/>
    </source>
</evidence>
<feature type="compositionally biased region" description="Basic residues" evidence="9">
    <location>
        <begin position="607"/>
        <end position="618"/>
    </location>
</feature>
<evidence type="ECO:0000256" key="5">
    <source>
        <dbReference type="ARBA" id="ARBA00022840"/>
    </source>
</evidence>
<dbReference type="SUPFAM" id="SSF52540">
    <property type="entry name" value="P-loop containing nucleoside triphosphate hydrolases"/>
    <property type="match status" value="2"/>
</dbReference>
<organism evidence="13 14">
    <name type="scientific">Anopheles christyi</name>
    <dbReference type="NCBI Taxonomy" id="43041"/>
    <lineage>
        <taxon>Eukaryota</taxon>
        <taxon>Metazoa</taxon>
        <taxon>Ecdysozoa</taxon>
        <taxon>Arthropoda</taxon>
        <taxon>Hexapoda</taxon>
        <taxon>Insecta</taxon>
        <taxon>Pterygota</taxon>
        <taxon>Neoptera</taxon>
        <taxon>Endopterygota</taxon>
        <taxon>Diptera</taxon>
        <taxon>Nematocera</taxon>
        <taxon>Culicoidea</taxon>
        <taxon>Culicidae</taxon>
        <taxon>Anophelinae</taxon>
        <taxon>Anopheles</taxon>
    </lineage>
</organism>
<dbReference type="VEuPathDB" id="VectorBase:ACHR003973"/>
<reference evidence="13" key="2">
    <citation type="submission" date="2020-05" db="UniProtKB">
        <authorList>
            <consortium name="EnsemblMetazoa"/>
        </authorList>
    </citation>
    <scope>IDENTIFICATION</scope>
    <source>
        <strain evidence="13">ACHKN1017</strain>
    </source>
</reference>
<dbReference type="STRING" id="43041.A0A182JZP1"/>
<protein>
    <recommendedName>
        <fullName evidence="1">RNA helicase</fullName>
        <ecNumber evidence="1">3.6.4.13</ecNumber>
    </recommendedName>
</protein>
<feature type="domain" description="Helicase C-terminal" evidence="11">
    <location>
        <begin position="287"/>
        <end position="443"/>
    </location>
</feature>
<feature type="compositionally biased region" description="Basic residues" evidence="9">
    <location>
        <begin position="489"/>
        <end position="503"/>
    </location>
</feature>
<dbReference type="InterPro" id="IPR027417">
    <property type="entry name" value="P-loop_NTPase"/>
</dbReference>
<dbReference type="SMART" id="SM00490">
    <property type="entry name" value="HELICc"/>
    <property type="match status" value="1"/>
</dbReference>
<feature type="domain" description="Helicase ATP-binding" evidence="10">
    <location>
        <begin position="97"/>
        <end position="272"/>
    </location>
</feature>
<keyword evidence="3 8" id="KW-0378">Hydrolase</keyword>
<dbReference type="PANTHER" id="PTHR47958">
    <property type="entry name" value="ATP-DEPENDENT RNA HELICASE DBP3"/>
    <property type="match status" value="1"/>
</dbReference>
<keyword evidence="4 8" id="KW-0347">Helicase</keyword>
<dbReference type="FunFam" id="3.40.50.300:FF:000079">
    <property type="entry name" value="probable ATP-dependent RNA helicase DDX17"/>
    <property type="match status" value="1"/>
</dbReference>
<evidence type="ECO:0000259" key="11">
    <source>
        <dbReference type="PROSITE" id="PS51194"/>
    </source>
</evidence>
<dbReference type="Pfam" id="PF00271">
    <property type="entry name" value="Helicase_C"/>
    <property type="match status" value="1"/>
</dbReference>
<evidence type="ECO:0000256" key="3">
    <source>
        <dbReference type="ARBA" id="ARBA00022801"/>
    </source>
</evidence>
<comment type="catalytic activity">
    <reaction evidence="6">
        <text>ATP + H2O = ADP + phosphate + H(+)</text>
        <dbReference type="Rhea" id="RHEA:13065"/>
        <dbReference type="ChEBI" id="CHEBI:15377"/>
        <dbReference type="ChEBI" id="CHEBI:15378"/>
        <dbReference type="ChEBI" id="CHEBI:30616"/>
        <dbReference type="ChEBI" id="CHEBI:43474"/>
        <dbReference type="ChEBI" id="CHEBI:456216"/>
        <dbReference type="EC" id="3.6.4.13"/>
    </reaction>
</comment>
<evidence type="ECO:0000256" key="4">
    <source>
        <dbReference type="ARBA" id="ARBA00022806"/>
    </source>
</evidence>
<comment type="similarity">
    <text evidence="8">Belongs to the DEAD box helicase family.</text>
</comment>
<keyword evidence="2 8" id="KW-0547">Nucleotide-binding</keyword>
<feature type="domain" description="DEAD-box RNA helicase Q" evidence="12">
    <location>
        <begin position="66"/>
        <end position="94"/>
    </location>
</feature>
<dbReference type="InterPro" id="IPR014014">
    <property type="entry name" value="RNA_helicase_DEAD_Q_motif"/>
</dbReference>
<dbReference type="InterPro" id="IPR014001">
    <property type="entry name" value="Helicase_ATP-bd"/>
</dbReference>
<dbReference type="EC" id="3.6.4.13" evidence="1"/>
<dbReference type="PROSITE" id="PS51192">
    <property type="entry name" value="HELICASE_ATP_BIND_1"/>
    <property type="match status" value="1"/>
</dbReference>
<evidence type="ECO:0000256" key="9">
    <source>
        <dbReference type="SAM" id="MobiDB-lite"/>
    </source>
</evidence>
<accession>A0A182JZP1</accession>
<dbReference type="InterPro" id="IPR001650">
    <property type="entry name" value="Helicase_C-like"/>
</dbReference>
<dbReference type="InterPro" id="IPR011545">
    <property type="entry name" value="DEAD/DEAH_box_helicase_dom"/>
</dbReference>
<dbReference type="InterPro" id="IPR000629">
    <property type="entry name" value="RNA-helicase_DEAD-box_CS"/>
</dbReference>
<sequence length="631" mass="72762">MVGSRYEIGKLQTLRPVQWSQLKLDPIVREPYRSKASYRRSEREISEWRRSKEITTKGHDIPDPIFTFEESGFPAEIIDELRYAGFTSPTPIQAQGWPIALSGRDMVGIAKTGSGKTLSYLIPALIHIDQQPRLRRGDGPIALILAPTRELAQQIKQVADDFGRALKYKNTCLFGGGKKRKQQDDLEYGVEIVIATPGRLIDFLSSNQTNLRRCSYLVLDEADRMLDMGFEPQIRTIIEQIRPDRQTLMWSATWPDIVARLVKDYLKDYAQINVGSLKLAANHNILQIIDVCQEYEKESKLSILLREIMAEKECKTIIFIETKKRVDDITRKVKRDGWPARCIHGDKSQNERDATLNWRTPILIATDVAARGLDVDDVKFVINFDFPTTSEDYIHRIGRTGRCNNTGTAYTFFTPNNASKARDLIDVLKEAKQVINPKLVELANTKVKTRGNRHMTSRYPRERRSRSRSKSKSRSPVRNRRPAAIPDRRRSHSRSRSRSRSPVRRSPAGGRRDVRTRVSSPGRRSISRSPRRSGSGSRRRLIPAARKSSRSPPPSRSPVASRRVNGREQKNGRSLSRERDRDRERERERDRGDRDRDRTRENNRDRDRRRRSRSHSRSRNGNGRGASYDRY</sequence>
<dbReference type="GO" id="GO:0005524">
    <property type="term" value="F:ATP binding"/>
    <property type="evidence" value="ECO:0007669"/>
    <property type="project" value="UniProtKB-KW"/>
</dbReference>
<name>A0A182JZP1_9DIPT</name>
<feature type="short sequence motif" description="Q motif" evidence="7">
    <location>
        <begin position="66"/>
        <end position="94"/>
    </location>
</feature>
<evidence type="ECO:0000256" key="7">
    <source>
        <dbReference type="PROSITE-ProRule" id="PRU00552"/>
    </source>
</evidence>
<dbReference type="AlphaFoldDB" id="A0A182JZP1"/>
<dbReference type="EnsemblMetazoa" id="ACHR003973-RA">
    <property type="protein sequence ID" value="ACHR003973-PA"/>
    <property type="gene ID" value="ACHR003973"/>
</dbReference>
<keyword evidence="14" id="KW-1185">Reference proteome</keyword>